<evidence type="ECO:0000313" key="1">
    <source>
        <dbReference type="EMBL" id="SOQ45918.1"/>
    </source>
</evidence>
<dbReference type="Gene3D" id="3.40.50.720">
    <property type="entry name" value="NAD(P)-binding Rossmann-like Domain"/>
    <property type="match status" value="1"/>
</dbReference>
<protein>
    <submittedName>
        <fullName evidence="1">SFRICE_028194</fullName>
    </submittedName>
    <submittedName>
        <fullName evidence="3">Uncharacterized oxidoreductase SSP0419-like</fullName>
    </submittedName>
</protein>
<dbReference type="FunFam" id="3.40.50.720:FF:000084">
    <property type="entry name" value="Short-chain dehydrogenase reductase"/>
    <property type="match status" value="1"/>
</dbReference>
<evidence type="ECO:0000313" key="3">
    <source>
        <dbReference type="RefSeq" id="XP_035450799.1"/>
    </source>
</evidence>
<gene>
    <name evidence="3" type="primary">LOC118276563</name>
    <name evidence="1" type="ORF">SFRICE_028194</name>
</gene>
<organism evidence="1">
    <name type="scientific">Spodoptera frugiperda</name>
    <name type="common">Fall armyworm</name>
    <dbReference type="NCBI Taxonomy" id="7108"/>
    <lineage>
        <taxon>Eukaryota</taxon>
        <taxon>Metazoa</taxon>
        <taxon>Ecdysozoa</taxon>
        <taxon>Arthropoda</taxon>
        <taxon>Hexapoda</taxon>
        <taxon>Insecta</taxon>
        <taxon>Pterygota</taxon>
        <taxon>Neoptera</taxon>
        <taxon>Endopterygota</taxon>
        <taxon>Lepidoptera</taxon>
        <taxon>Glossata</taxon>
        <taxon>Ditrysia</taxon>
        <taxon>Noctuoidea</taxon>
        <taxon>Noctuidae</taxon>
        <taxon>Amphipyrinae</taxon>
        <taxon>Spodoptera</taxon>
    </lineage>
</organism>
<keyword evidence="2" id="KW-1185">Reference proteome</keyword>
<evidence type="ECO:0000313" key="2">
    <source>
        <dbReference type="Proteomes" id="UP000829999"/>
    </source>
</evidence>
<sequence length="250" mass="27132">MDFKNKVVIVTGASSGIGAASAVLFAKHGAKLTLIGRNEQRLEAVAKKCQDANGIPPLCLRLDLTAAGSCAAVITKTIATYDRIDVLVNCAAKMLIGSLFDDNIDTFDEMIDINLRVPYKLTHLALPYLIKTKGNIVNLHATKYTKVVHGFLPYSISKAGLERFTRFSAVELATEGVRVNAVQPGLTRTNILANLAMGEDEMQYTYEHLSNKMKILDPEEVAKMVVFVASEVCPNLNGSDIGLNGASWMI</sequence>
<reference evidence="3" key="2">
    <citation type="submission" date="2025-04" db="UniProtKB">
        <authorList>
            <consortium name="RefSeq"/>
        </authorList>
    </citation>
    <scope>IDENTIFICATION</scope>
    <source>
        <tissue evidence="3">Whole larval tissue</tissue>
    </source>
</reference>
<dbReference type="PRINTS" id="PR00080">
    <property type="entry name" value="SDRFAMILY"/>
</dbReference>
<dbReference type="Pfam" id="PF13561">
    <property type="entry name" value="adh_short_C2"/>
    <property type="match status" value="1"/>
</dbReference>
<dbReference type="SUPFAM" id="SSF51735">
    <property type="entry name" value="NAD(P)-binding Rossmann-fold domains"/>
    <property type="match status" value="1"/>
</dbReference>
<dbReference type="Proteomes" id="UP000829999">
    <property type="component" value="Chromosome 17"/>
</dbReference>
<dbReference type="EMBL" id="ODYU01005250">
    <property type="protein sequence ID" value="SOQ45918.1"/>
    <property type="molecule type" value="Genomic_DNA"/>
</dbReference>
<dbReference type="PANTHER" id="PTHR43975:SF2">
    <property type="entry name" value="EG:BACR7A4.14 PROTEIN-RELATED"/>
    <property type="match status" value="1"/>
</dbReference>
<dbReference type="InterPro" id="IPR002347">
    <property type="entry name" value="SDR_fam"/>
</dbReference>
<dbReference type="RefSeq" id="XP_035450799.1">
    <property type="nucleotide sequence ID" value="XM_035594906.2"/>
</dbReference>
<dbReference type="PRINTS" id="PR00081">
    <property type="entry name" value="GDHRDH"/>
</dbReference>
<reference evidence="1" key="1">
    <citation type="submission" date="2016-07" db="EMBL/GenBank/DDBJ databases">
        <authorList>
            <person name="Bretaudeau A."/>
        </authorList>
    </citation>
    <scope>NUCLEOTIDE SEQUENCE</scope>
    <source>
        <strain evidence="1">Rice</strain>
        <tissue evidence="1">Whole body</tissue>
    </source>
</reference>
<accession>A0A2H1VYN6</accession>
<dbReference type="PANTHER" id="PTHR43975">
    <property type="entry name" value="ZGC:101858"/>
    <property type="match status" value="1"/>
</dbReference>
<proteinExistence type="predicted"/>
<dbReference type="InterPro" id="IPR036291">
    <property type="entry name" value="NAD(P)-bd_dom_sf"/>
</dbReference>
<dbReference type="AlphaFoldDB" id="A0A2H1VYN6"/>
<dbReference type="GeneID" id="118276563"/>
<dbReference type="OrthoDB" id="47007at2759"/>
<name>A0A2H1VYN6_SPOFR</name>